<evidence type="ECO:0000313" key="5">
    <source>
        <dbReference type="Proteomes" id="UP000620127"/>
    </source>
</evidence>
<feature type="region of interest" description="Disordered" evidence="1">
    <location>
        <begin position="104"/>
        <end position="126"/>
    </location>
</feature>
<evidence type="ECO:0008006" key="6">
    <source>
        <dbReference type="Google" id="ProtNLM"/>
    </source>
</evidence>
<feature type="compositionally biased region" description="Polar residues" evidence="1">
    <location>
        <begin position="113"/>
        <end position="123"/>
    </location>
</feature>
<evidence type="ECO:0000259" key="3">
    <source>
        <dbReference type="Pfam" id="PF13930"/>
    </source>
</evidence>
<reference evidence="5" key="1">
    <citation type="journal article" date="2019" name="Int. J. Syst. Evol. Microbiol.">
        <title>The Global Catalogue of Microorganisms (GCM) 10K type strain sequencing project: providing services to taxonomists for standard genome sequencing and annotation.</title>
        <authorList>
            <consortium name="The Broad Institute Genomics Platform"/>
            <consortium name="The Broad Institute Genome Sequencing Center for Infectious Disease"/>
            <person name="Wu L."/>
            <person name="Ma J."/>
        </authorList>
    </citation>
    <scope>NUCLEOTIDE SEQUENCE [LARGE SCALE GENOMIC DNA]</scope>
    <source>
        <strain evidence="5">KCTC 23916</strain>
    </source>
</reference>
<evidence type="ECO:0000256" key="1">
    <source>
        <dbReference type="SAM" id="MobiDB-lite"/>
    </source>
</evidence>
<dbReference type="Gene3D" id="3.40.570.10">
    <property type="entry name" value="Extracellular Endonuclease, subunit A"/>
    <property type="match status" value="1"/>
</dbReference>
<evidence type="ECO:0000259" key="2">
    <source>
        <dbReference type="Pfam" id="PF13699"/>
    </source>
</evidence>
<comment type="caution">
    <text evidence="4">The sequence shown here is derived from an EMBL/GenBank/DDBJ whole genome shotgun (WGS) entry which is preliminary data.</text>
</comment>
<feature type="region of interest" description="Disordered" evidence="1">
    <location>
        <begin position="1"/>
        <end position="32"/>
    </location>
</feature>
<protein>
    <recommendedName>
        <fullName evidence="6">DUF4157 domain-containing protein</fullName>
    </recommendedName>
</protein>
<keyword evidence="5" id="KW-1185">Reference proteome</keyword>
<dbReference type="Pfam" id="PF13930">
    <property type="entry name" value="Endonuclea_NS_2"/>
    <property type="match status" value="1"/>
</dbReference>
<dbReference type="EMBL" id="BMYT01000002">
    <property type="protein sequence ID" value="GGX08468.1"/>
    <property type="molecule type" value="Genomic_DNA"/>
</dbReference>
<feature type="region of interest" description="Disordered" evidence="1">
    <location>
        <begin position="572"/>
        <end position="592"/>
    </location>
</feature>
<evidence type="ECO:0000313" key="4">
    <source>
        <dbReference type="EMBL" id="GGX08468.1"/>
    </source>
</evidence>
<organism evidence="4 5">
    <name type="scientific">Undibacterium macrobrachii</name>
    <dbReference type="NCBI Taxonomy" id="1119058"/>
    <lineage>
        <taxon>Bacteria</taxon>
        <taxon>Pseudomonadati</taxon>
        <taxon>Pseudomonadota</taxon>
        <taxon>Betaproteobacteria</taxon>
        <taxon>Burkholderiales</taxon>
        <taxon>Oxalobacteraceae</taxon>
        <taxon>Undibacterium</taxon>
    </lineage>
</organism>
<feature type="domain" description="Type VII secretion system protein EssD-like" evidence="3">
    <location>
        <begin position="358"/>
        <end position="432"/>
    </location>
</feature>
<name>A0ABQ2XB88_9BURK</name>
<feature type="region of interest" description="Disordered" evidence="1">
    <location>
        <begin position="617"/>
        <end position="640"/>
    </location>
</feature>
<accession>A0ABQ2XB88</accession>
<feature type="compositionally biased region" description="Basic and acidic residues" evidence="1">
    <location>
        <begin position="630"/>
        <end position="640"/>
    </location>
</feature>
<gene>
    <name evidence="4" type="ORF">GCM10011282_13200</name>
</gene>
<feature type="compositionally biased region" description="Polar residues" evidence="1">
    <location>
        <begin position="576"/>
        <end position="592"/>
    </location>
</feature>
<proteinExistence type="predicted"/>
<dbReference type="InterPro" id="IPR044929">
    <property type="entry name" value="DNA/RNA_non-sp_Endonuclease_sf"/>
</dbReference>
<dbReference type="InterPro" id="IPR044927">
    <property type="entry name" value="Endonuclea_NS_2"/>
</dbReference>
<dbReference type="RefSeq" id="WP_229827148.1">
    <property type="nucleotide sequence ID" value="NZ_BMYT01000002.1"/>
</dbReference>
<sequence length="720" mass="78424">MSSAVPMQHAHSEATQPAHARVEQASAYDAPPVFVDQRSQAISQRRLQDIVNNSSQTRQLKLSDQLAQNSIRSTQLRTMSAMTDVPVLQKMEDEEAIQAQTQDLMAQRREVETTSPQPNNTGLPDNLKSGIESLSGMSMDHVKVHYNSAQPAQLNAHAYAQGSEIHVAPGQEQHLPHEAWHVVQQAQGRVKPTMQMKAGAPVNDDAGLETEADVMGAKALGLGSVQRKKSAGVLTQAKSSSALDSWKNTVVTESVMQRKSKFKSNSPRELNAATPLASLHAAFQGFFKSAGLSESYTFHSLQKILPNDSTYSGSFSRAGEVVASIDPKSSSKADSKNRDNSVIGPYGHFGVMERAIFNRQNLGNTYDGGHLVEHTLMEGQTADVHGNLAPQENKNFNQGLMRGWESVPEHLMSHGHKFDYSVKVEYQGDDYVRTGEQLVDAGVINRAILNMLPTKGNQTATDLKNTSVTFRRWVPTFWTGTVDKGGTKNIPLLAFNKGAHFHNLQSSKQTAQDLVIEPNSSAQHTRPGIKRTNSGFLAGYFETATTFGGTMIHMGQQPSFSGFMFQPEPQDLRDQPTATTTPKGMTPSVLPTTNTKVNLLPVSIRIGRMFDDLMNVERKKGSGGPVRSRNKSDGPVDKAAKEESKDYLILRGNGGGPLATRAFLSNPAKGASFVAAVQNHMTSSGSKTKADFADVVRATNLPVKEKNKMLSLELDPNLKL</sequence>
<feature type="domain" description="eCIS core" evidence="2">
    <location>
        <begin position="123"/>
        <end position="188"/>
    </location>
</feature>
<dbReference type="InterPro" id="IPR025295">
    <property type="entry name" value="eCIS_core_dom"/>
</dbReference>
<dbReference type="Proteomes" id="UP000620127">
    <property type="component" value="Unassembled WGS sequence"/>
</dbReference>
<dbReference type="Pfam" id="PF13699">
    <property type="entry name" value="eCIS_core"/>
    <property type="match status" value="1"/>
</dbReference>